<dbReference type="Pfam" id="PF00702">
    <property type="entry name" value="Hydrolase"/>
    <property type="match status" value="1"/>
</dbReference>
<name>S5TIY7_9CORY</name>
<dbReference type="SUPFAM" id="SSF56784">
    <property type="entry name" value="HAD-like"/>
    <property type="match status" value="1"/>
</dbReference>
<dbReference type="CDD" id="cd07505">
    <property type="entry name" value="HAD_BPGM-like"/>
    <property type="match status" value="1"/>
</dbReference>
<dbReference type="InterPro" id="IPR006439">
    <property type="entry name" value="HAD-SF_hydro_IA"/>
</dbReference>
<dbReference type="Proteomes" id="UP000015388">
    <property type="component" value="Chromosome"/>
</dbReference>
<organism evidence="1 2">
    <name type="scientific">Corynebacterium maris DSM 45190</name>
    <dbReference type="NCBI Taxonomy" id="1224163"/>
    <lineage>
        <taxon>Bacteria</taxon>
        <taxon>Bacillati</taxon>
        <taxon>Actinomycetota</taxon>
        <taxon>Actinomycetes</taxon>
        <taxon>Mycobacteriales</taxon>
        <taxon>Corynebacteriaceae</taxon>
        <taxon>Corynebacterium</taxon>
    </lineage>
</organism>
<proteinExistence type="predicted"/>
<dbReference type="SFLD" id="SFLDG01129">
    <property type="entry name" value="C1.5:_HAD__Beta-PGM__Phosphata"/>
    <property type="match status" value="1"/>
</dbReference>
<accession>S5TIY7</accession>
<dbReference type="InterPro" id="IPR023214">
    <property type="entry name" value="HAD_sf"/>
</dbReference>
<dbReference type="SFLD" id="SFLDS00003">
    <property type="entry name" value="Haloacid_Dehalogenase"/>
    <property type="match status" value="1"/>
</dbReference>
<reference evidence="1 2" key="1">
    <citation type="submission" date="2012-11" db="EMBL/GenBank/DDBJ databases">
        <title>The complete genome sequence of Corynebacterium maris Coryn-1 (=DSM 45190).</title>
        <authorList>
            <person name="Schaffert L."/>
            <person name="Albersmeier A."/>
            <person name="Kalinowski J."/>
            <person name="Ruckert C."/>
        </authorList>
    </citation>
    <scope>NUCLEOTIDE SEQUENCE [LARGE SCALE GENOMIC DNA]</scope>
    <source>
        <strain evidence="2">Coryn-1</strain>
    </source>
</reference>
<dbReference type="eggNOG" id="COG0637">
    <property type="taxonomic scope" value="Bacteria"/>
</dbReference>
<protein>
    <recommendedName>
        <fullName evidence="3">Phosphoribosyl-ATP pyrophosphatase</fullName>
    </recommendedName>
</protein>
<keyword evidence="2" id="KW-1185">Reference proteome</keyword>
<dbReference type="Gene3D" id="1.10.150.240">
    <property type="entry name" value="Putative phosphatase, domain 2"/>
    <property type="match status" value="1"/>
</dbReference>
<dbReference type="InterPro" id="IPR036412">
    <property type="entry name" value="HAD-like_sf"/>
</dbReference>
<dbReference type="KEGG" id="cmd:B841_06865"/>
<dbReference type="HOGENOM" id="CLU_045011_13_1_11"/>
<dbReference type="NCBIfam" id="TIGR01509">
    <property type="entry name" value="HAD-SF-IA-v3"/>
    <property type="match status" value="1"/>
</dbReference>
<dbReference type="AlphaFoldDB" id="S5TIY7"/>
<evidence type="ECO:0000313" key="2">
    <source>
        <dbReference type="Proteomes" id="UP000015388"/>
    </source>
</evidence>
<dbReference type="RefSeq" id="WP_020934779.1">
    <property type="nucleotide sequence ID" value="NC_021915.1"/>
</dbReference>
<gene>
    <name evidence="1" type="ORF">B841_06865</name>
</gene>
<evidence type="ECO:0000313" key="1">
    <source>
        <dbReference type="EMBL" id="AGS34846.1"/>
    </source>
</evidence>
<dbReference type="PANTHER" id="PTHR18901">
    <property type="entry name" value="2-DEOXYGLUCOSE-6-PHOSPHATE PHOSPHATASE 2"/>
    <property type="match status" value="1"/>
</dbReference>
<dbReference type="Gene3D" id="3.40.50.1000">
    <property type="entry name" value="HAD superfamily/HAD-like"/>
    <property type="match status" value="1"/>
</dbReference>
<dbReference type="EMBL" id="CP003924">
    <property type="protein sequence ID" value="AGS34846.1"/>
    <property type="molecule type" value="Genomic_DNA"/>
</dbReference>
<dbReference type="STRING" id="1224163.B841_06865"/>
<evidence type="ECO:0008006" key="3">
    <source>
        <dbReference type="Google" id="ProtNLM"/>
    </source>
</evidence>
<dbReference type="PANTHER" id="PTHR18901:SF38">
    <property type="entry name" value="PSEUDOURIDINE-5'-PHOSPHATASE"/>
    <property type="match status" value="1"/>
</dbReference>
<sequence>MSSDQSRPWAVFWDMDGTLVDTEPLWGMATYEMSELLGRRLTPELREQTVGGPFASTLSICAEHAGVDADYDQWRRWMYDRMAQLMPGNVIPGPGVTELLGELDMPMLVTTNTERELADPCIDAIGRDFFSGSITGDEVPHPKPAPDMYLAAAERVGQRPQDCLVFEDSWNGMTAAAHAGCRVIGLAHKVPAGVVSMVDLQGEIGFAGVTAQTVGHWWTTLIDREEL</sequence>
<dbReference type="InterPro" id="IPR023198">
    <property type="entry name" value="PGP-like_dom2"/>
</dbReference>
<dbReference type="PATRIC" id="fig|1224163.3.peg.1379"/>